<keyword evidence="2" id="KW-0472">Membrane</keyword>
<feature type="compositionally biased region" description="Low complexity" evidence="1">
    <location>
        <begin position="318"/>
        <end position="327"/>
    </location>
</feature>
<evidence type="ECO:0000313" key="3">
    <source>
        <dbReference type="EMBL" id="EMA58404.1"/>
    </source>
</evidence>
<keyword evidence="4" id="KW-1185">Reference proteome</keyword>
<dbReference type="EMBL" id="AOJG01000037">
    <property type="protein sequence ID" value="EMA58404.1"/>
    <property type="molecule type" value="Genomic_DNA"/>
</dbReference>
<dbReference type="STRING" id="1227482.C469_13215"/>
<accession>M0NMK9</accession>
<gene>
    <name evidence="3" type="ORF">C469_13215</name>
</gene>
<keyword evidence="2" id="KW-1133">Transmembrane helix</keyword>
<feature type="compositionally biased region" description="Polar residues" evidence="1">
    <location>
        <begin position="295"/>
        <end position="317"/>
    </location>
</feature>
<keyword evidence="2" id="KW-0812">Transmembrane</keyword>
<organism evidence="3 4">
    <name type="scientific">Halorubrum lipolyticum DSM 21995</name>
    <dbReference type="NCBI Taxonomy" id="1227482"/>
    <lineage>
        <taxon>Archaea</taxon>
        <taxon>Methanobacteriati</taxon>
        <taxon>Methanobacteriota</taxon>
        <taxon>Stenosarchaea group</taxon>
        <taxon>Halobacteria</taxon>
        <taxon>Halobacteriales</taxon>
        <taxon>Haloferacaceae</taxon>
        <taxon>Halorubrum</taxon>
    </lineage>
</organism>
<feature type="compositionally biased region" description="Acidic residues" evidence="1">
    <location>
        <begin position="248"/>
        <end position="257"/>
    </location>
</feature>
<name>M0NMK9_9EURY</name>
<dbReference type="AlphaFoldDB" id="M0NMK9"/>
<sequence length="355" mass="36962">MGVPGVADADGDFTITVENGEIDVPNRTTEIAGQEFTVTSVAPIDPGEAIEAQISTSTDDPYDVFLYNSDGLPDGRELGVSGETSTTFETTDLDPGTYSVVVSTDQFETIQPVVIAAYDTTLSAPAEITEGETASIDIETSEHDDADAPAIERVDAVIANDSTRTRIEATEAGDGEYVADVSAAYEPGEYRLYGVVYEDEETANGELDIISVSDRHTVTVTEGETTDGEGENGTDGTDGGGAPTTGDGSDDGSEDPTDNTTNDTGETGSETTENGTDSGTDDGTDSTAENDTDSTTENGTDSTTENETDGQAIQPNDSESVSESSGSVPLNGVQIIVATLLSIALVVRVRRRRVK</sequence>
<evidence type="ECO:0000256" key="1">
    <source>
        <dbReference type="SAM" id="MobiDB-lite"/>
    </source>
</evidence>
<evidence type="ECO:0000256" key="2">
    <source>
        <dbReference type="SAM" id="Phobius"/>
    </source>
</evidence>
<feature type="compositionally biased region" description="Acidic residues" evidence="1">
    <location>
        <begin position="279"/>
        <end position="294"/>
    </location>
</feature>
<feature type="transmembrane region" description="Helical" evidence="2">
    <location>
        <begin position="328"/>
        <end position="347"/>
    </location>
</feature>
<comment type="caution">
    <text evidence="3">The sequence shown here is derived from an EMBL/GenBank/DDBJ whole genome shotgun (WGS) entry which is preliminary data.</text>
</comment>
<dbReference type="PATRIC" id="fig|1227482.3.peg.2672"/>
<feature type="region of interest" description="Disordered" evidence="1">
    <location>
        <begin position="214"/>
        <end position="327"/>
    </location>
</feature>
<feature type="compositionally biased region" description="Gly residues" evidence="1">
    <location>
        <begin position="233"/>
        <end position="243"/>
    </location>
</feature>
<protein>
    <submittedName>
        <fullName evidence="3">Cell surface glycoprotein</fullName>
    </submittedName>
</protein>
<reference evidence="3 4" key="1">
    <citation type="journal article" date="2014" name="PLoS Genet.">
        <title>Phylogenetically driven sequencing of extremely halophilic archaea reveals strategies for static and dynamic osmo-response.</title>
        <authorList>
            <person name="Becker E.A."/>
            <person name="Seitzer P.M."/>
            <person name="Tritt A."/>
            <person name="Larsen D."/>
            <person name="Krusor M."/>
            <person name="Yao A.I."/>
            <person name="Wu D."/>
            <person name="Madern D."/>
            <person name="Eisen J.A."/>
            <person name="Darling A.E."/>
            <person name="Facciotti M.T."/>
        </authorList>
    </citation>
    <scope>NUCLEOTIDE SEQUENCE [LARGE SCALE GENOMIC DNA]</scope>
    <source>
        <strain evidence="3 4">DSM 21995</strain>
    </source>
</reference>
<dbReference type="Proteomes" id="UP000011650">
    <property type="component" value="Unassembled WGS sequence"/>
</dbReference>
<proteinExistence type="predicted"/>
<evidence type="ECO:0000313" key="4">
    <source>
        <dbReference type="Proteomes" id="UP000011650"/>
    </source>
</evidence>
<feature type="compositionally biased region" description="Low complexity" evidence="1">
    <location>
        <begin position="258"/>
        <end position="278"/>
    </location>
</feature>